<gene>
    <name evidence="3" type="ORF">CWE22_05435</name>
</gene>
<dbReference type="InterPro" id="IPR011990">
    <property type="entry name" value="TPR-like_helical_dom_sf"/>
</dbReference>
<organism evidence="3 4">
    <name type="scientific">Pseudidiomarina aestuarii</name>
    <dbReference type="NCBI Taxonomy" id="624146"/>
    <lineage>
        <taxon>Bacteria</taxon>
        <taxon>Pseudomonadati</taxon>
        <taxon>Pseudomonadota</taxon>
        <taxon>Gammaproteobacteria</taxon>
        <taxon>Alteromonadales</taxon>
        <taxon>Idiomarinaceae</taxon>
        <taxon>Pseudidiomarina</taxon>
    </lineage>
</organism>
<sequence length="426" mass="46672">MQDSSSLAAAALRASEAGHYSAAVDLYRRALFCAAAAERPTLLFNLATMLRITGDLTGAEHCLDEVLELRPDDAEAWLLRSGLRRWSLADNHMSELRAALARTASGAVKARVQLGFALAKELEDCAVGADDLTLLADSFAVLRDACALRRQHIQYDIADDIATLRSLRDRVAHVAPSMTATATTSSAARPIFVVSLPRAGSTLLERMLGCAEGVHLAGELNQFPAALGQELKRAFIAKNGSSRPPRKAELVGLTDELDSAAMGAAYRANIPSLPAETRAFVDKLPLNLLNIEHILRALPDAHIVYVRRQREDHCYAILKQLFAQAYPWSYSTDECCAYYDAVTDMMQPWLNAKLPRLHVVDYEELVQQPETTSRALFEALGLTWTPAVLEFHRRNSSASTTASAAQVRQPLTSRSIGLGQHFFTTD</sequence>
<reference evidence="4" key="1">
    <citation type="journal article" date="2018" name="Front. Microbiol.">
        <title>Genome-Based Analysis Reveals the Taxonomy and Diversity of the Family Idiomarinaceae.</title>
        <authorList>
            <person name="Liu Y."/>
            <person name="Lai Q."/>
            <person name="Shao Z."/>
        </authorList>
    </citation>
    <scope>NUCLEOTIDE SEQUENCE [LARGE SCALE GENOMIC DNA]</scope>
    <source>
        <strain evidence="4">KYW314</strain>
    </source>
</reference>
<dbReference type="AlphaFoldDB" id="A0A7Z7ETY6"/>
<accession>A0A7Z7ETY6</accession>
<evidence type="ECO:0000313" key="3">
    <source>
        <dbReference type="EMBL" id="RUO41601.1"/>
    </source>
</evidence>
<dbReference type="PROSITE" id="PS50005">
    <property type="entry name" value="TPR"/>
    <property type="match status" value="1"/>
</dbReference>
<dbReference type="SUPFAM" id="SSF52540">
    <property type="entry name" value="P-loop containing nucleoside triphosphate hydrolases"/>
    <property type="match status" value="1"/>
</dbReference>
<dbReference type="GO" id="GO:0008476">
    <property type="term" value="F:protein-tyrosine sulfotransferase activity"/>
    <property type="evidence" value="ECO:0007669"/>
    <property type="project" value="InterPro"/>
</dbReference>
<evidence type="ECO:0000256" key="1">
    <source>
        <dbReference type="ARBA" id="ARBA00022679"/>
    </source>
</evidence>
<dbReference type="Pfam" id="PF13469">
    <property type="entry name" value="Sulfotransfer_3"/>
    <property type="match status" value="1"/>
</dbReference>
<proteinExistence type="predicted"/>
<dbReference type="Gene3D" id="3.40.50.300">
    <property type="entry name" value="P-loop containing nucleotide triphosphate hydrolases"/>
    <property type="match status" value="1"/>
</dbReference>
<evidence type="ECO:0000256" key="2">
    <source>
        <dbReference type="PROSITE-ProRule" id="PRU00339"/>
    </source>
</evidence>
<keyword evidence="4" id="KW-1185">Reference proteome</keyword>
<name>A0A7Z7ETY6_9GAMM</name>
<protein>
    <recommendedName>
        <fullName evidence="5">Sulfotransferase family protein</fullName>
    </recommendedName>
</protein>
<keyword evidence="2" id="KW-0802">TPR repeat</keyword>
<dbReference type="EMBL" id="PIPR01000001">
    <property type="protein sequence ID" value="RUO41601.1"/>
    <property type="molecule type" value="Genomic_DNA"/>
</dbReference>
<keyword evidence="1" id="KW-0808">Transferase</keyword>
<dbReference type="Proteomes" id="UP000287766">
    <property type="component" value="Unassembled WGS sequence"/>
</dbReference>
<dbReference type="PANTHER" id="PTHR12788:SF10">
    <property type="entry name" value="PROTEIN-TYROSINE SULFOTRANSFERASE"/>
    <property type="match status" value="1"/>
</dbReference>
<feature type="repeat" description="TPR" evidence="2">
    <location>
        <begin position="40"/>
        <end position="73"/>
    </location>
</feature>
<comment type="caution">
    <text evidence="3">The sequence shown here is derived from an EMBL/GenBank/DDBJ whole genome shotgun (WGS) entry which is preliminary data.</text>
</comment>
<dbReference type="InterPro" id="IPR026634">
    <property type="entry name" value="TPST-like"/>
</dbReference>
<dbReference type="InterPro" id="IPR019734">
    <property type="entry name" value="TPR_rpt"/>
</dbReference>
<dbReference type="InterPro" id="IPR027417">
    <property type="entry name" value="P-loop_NTPase"/>
</dbReference>
<evidence type="ECO:0000313" key="4">
    <source>
        <dbReference type="Proteomes" id="UP000287766"/>
    </source>
</evidence>
<evidence type="ECO:0008006" key="5">
    <source>
        <dbReference type="Google" id="ProtNLM"/>
    </source>
</evidence>
<dbReference type="SUPFAM" id="SSF48452">
    <property type="entry name" value="TPR-like"/>
    <property type="match status" value="1"/>
</dbReference>
<dbReference type="PANTHER" id="PTHR12788">
    <property type="entry name" value="PROTEIN-TYROSINE SULFOTRANSFERASE 2"/>
    <property type="match status" value="1"/>
</dbReference>
<dbReference type="Gene3D" id="1.25.40.10">
    <property type="entry name" value="Tetratricopeptide repeat domain"/>
    <property type="match status" value="1"/>
</dbReference>